<proteinExistence type="predicted"/>
<evidence type="ECO:0000256" key="1">
    <source>
        <dbReference type="SAM" id="MobiDB-lite"/>
    </source>
</evidence>
<feature type="compositionally biased region" description="Basic residues" evidence="1">
    <location>
        <begin position="51"/>
        <end position="64"/>
    </location>
</feature>
<accession>M4BG63</accession>
<name>M4BG63_HYAAE</name>
<reference evidence="3" key="1">
    <citation type="journal article" date="2010" name="Science">
        <title>Signatures of adaptation to obligate biotrophy in the Hyaloperonospora arabidopsidis genome.</title>
        <authorList>
            <person name="Baxter L."/>
            <person name="Tripathy S."/>
            <person name="Ishaque N."/>
            <person name="Boot N."/>
            <person name="Cabral A."/>
            <person name="Kemen E."/>
            <person name="Thines M."/>
            <person name="Ah-Fong A."/>
            <person name="Anderson R."/>
            <person name="Badejoko W."/>
            <person name="Bittner-Eddy P."/>
            <person name="Boore J.L."/>
            <person name="Chibucos M.C."/>
            <person name="Coates M."/>
            <person name="Dehal P."/>
            <person name="Delehaunty K."/>
            <person name="Dong S."/>
            <person name="Downton P."/>
            <person name="Dumas B."/>
            <person name="Fabro G."/>
            <person name="Fronick C."/>
            <person name="Fuerstenberg S.I."/>
            <person name="Fulton L."/>
            <person name="Gaulin E."/>
            <person name="Govers F."/>
            <person name="Hughes L."/>
            <person name="Humphray S."/>
            <person name="Jiang R.H."/>
            <person name="Judelson H."/>
            <person name="Kamoun S."/>
            <person name="Kyung K."/>
            <person name="Meijer H."/>
            <person name="Minx P."/>
            <person name="Morris P."/>
            <person name="Nelson J."/>
            <person name="Phuntumart V."/>
            <person name="Qutob D."/>
            <person name="Rehmany A."/>
            <person name="Rougon-Cardoso A."/>
            <person name="Ryden P."/>
            <person name="Torto-Alalibo T."/>
            <person name="Studholme D."/>
            <person name="Wang Y."/>
            <person name="Win J."/>
            <person name="Wood J."/>
            <person name="Clifton S.W."/>
            <person name="Rogers J."/>
            <person name="Van den Ackerveken G."/>
            <person name="Jones J.D."/>
            <person name="McDowell J.M."/>
            <person name="Beynon J."/>
            <person name="Tyler B.M."/>
        </authorList>
    </citation>
    <scope>NUCLEOTIDE SEQUENCE [LARGE SCALE GENOMIC DNA]</scope>
    <source>
        <strain evidence="3">Emoy2</strain>
    </source>
</reference>
<sequence>METKMSTRPPSPTPSSALITPRESPQGEQATPSLKGSISDSPSTANDGHEGKRRLDKARRRASHGRLLTRDPNKKPRAASAQRTASRRRKRQECAEGLKCVYDSDNPPRLRPISLMPSVFFIQEGHLHHGLLRHVRKQETKLPASLSTRHSL</sequence>
<reference evidence="2" key="2">
    <citation type="submission" date="2015-06" db="UniProtKB">
        <authorList>
            <consortium name="EnsemblProtists"/>
        </authorList>
    </citation>
    <scope>IDENTIFICATION</scope>
    <source>
        <strain evidence="2">Emoy2</strain>
    </source>
</reference>
<dbReference type="Proteomes" id="UP000011713">
    <property type="component" value="Unassembled WGS sequence"/>
</dbReference>
<dbReference type="AlphaFoldDB" id="M4BG63"/>
<evidence type="ECO:0000313" key="2">
    <source>
        <dbReference type="EnsemblProtists" id="HpaP805284"/>
    </source>
</evidence>
<dbReference type="HOGENOM" id="CLU_1725814_0_0_1"/>
<dbReference type="VEuPathDB" id="FungiDB:HpaG805284"/>
<keyword evidence="3" id="KW-1185">Reference proteome</keyword>
<feature type="compositionally biased region" description="Polar residues" evidence="1">
    <location>
        <begin position="26"/>
        <end position="46"/>
    </location>
</feature>
<evidence type="ECO:0000313" key="3">
    <source>
        <dbReference type="Proteomes" id="UP000011713"/>
    </source>
</evidence>
<protein>
    <submittedName>
        <fullName evidence="2">Uncharacterized protein</fullName>
    </submittedName>
</protein>
<organism evidence="2 3">
    <name type="scientific">Hyaloperonospora arabidopsidis (strain Emoy2)</name>
    <name type="common">Downy mildew agent</name>
    <name type="synonym">Peronospora arabidopsidis</name>
    <dbReference type="NCBI Taxonomy" id="559515"/>
    <lineage>
        <taxon>Eukaryota</taxon>
        <taxon>Sar</taxon>
        <taxon>Stramenopiles</taxon>
        <taxon>Oomycota</taxon>
        <taxon>Peronosporomycetes</taxon>
        <taxon>Peronosporales</taxon>
        <taxon>Peronosporaceae</taxon>
        <taxon>Hyaloperonospora</taxon>
    </lineage>
</organism>
<feature type="region of interest" description="Disordered" evidence="1">
    <location>
        <begin position="1"/>
        <end position="95"/>
    </location>
</feature>
<dbReference type="EMBL" id="JH598226">
    <property type="status" value="NOT_ANNOTATED_CDS"/>
    <property type="molecule type" value="Genomic_DNA"/>
</dbReference>
<dbReference type="InParanoid" id="M4BG63"/>
<dbReference type="EnsemblProtists" id="HpaT805284">
    <property type="protein sequence ID" value="HpaP805284"/>
    <property type="gene ID" value="HpaG805284"/>
</dbReference>